<protein>
    <submittedName>
        <fullName evidence="1">Uncharacterized protein</fullName>
    </submittedName>
</protein>
<dbReference type="EMBL" id="JAMXLX010000011">
    <property type="protein sequence ID" value="MCO5959768.1"/>
    <property type="molecule type" value="Genomic_DNA"/>
</dbReference>
<organism evidence="1 2">
    <name type="scientific">Ciceribacter sichuanensis</name>
    <dbReference type="NCBI Taxonomy" id="2949647"/>
    <lineage>
        <taxon>Bacteria</taxon>
        <taxon>Pseudomonadati</taxon>
        <taxon>Pseudomonadota</taxon>
        <taxon>Alphaproteobacteria</taxon>
        <taxon>Hyphomicrobiales</taxon>
        <taxon>Rhizobiaceae</taxon>
        <taxon>Ciceribacter</taxon>
    </lineage>
</organism>
<proteinExistence type="predicted"/>
<evidence type="ECO:0000313" key="1">
    <source>
        <dbReference type="EMBL" id="MCO5959768.1"/>
    </source>
</evidence>
<gene>
    <name evidence="1" type="ORF">NBH21_23605</name>
</gene>
<sequence>MSVHYIPSDNDRPYRGKRISWAEFTIITGLPKPDYAARAANDNATPDALAA</sequence>
<name>A0AAJ1FA04_9HYPH</name>
<dbReference type="Proteomes" id="UP001155380">
    <property type="component" value="Unassembled WGS sequence"/>
</dbReference>
<evidence type="ECO:0000313" key="2">
    <source>
        <dbReference type="Proteomes" id="UP001155380"/>
    </source>
</evidence>
<dbReference type="AlphaFoldDB" id="A0AAJ1FA04"/>
<accession>A0AAJ1FA04</accession>
<reference evidence="1" key="1">
    <citation type="submission" date="2022-06" db="EMBL/GenBank/DDBJ databases">
        <authorList>
            <person name="Sun Q."/>
        </authorList>
    </citation>
    <scope>NUCLEOTIDE SEQUENCE</scope>
    <source>
        <strain evidence="1">S101</strain>
    </source>
</reference>
<dbReference type="RefSeq" id="WP_250916318.1">
    <property type="nucleotide sequence ID" value="NZ_JAMXLX010000011.1"/>
</dbReference>
<comment type="caution">
    <text evidence="1">The sequence shown here is derived from an EMBL/GenBank/DDBJ whole genome shotgun (WGS) entry which is preliminary data.</text>
</comment>